<sequence>MSVQSSAAQSNIAEALQWAFSQLAATSDSAHLDAEVLLLHCLNKSRSFLYTWPEKPLTLEQWKRFQKMVQKRQQGVPVAHLVGEREFWSLPFIVNETTLIPRPDTEILVETALNLPLSDNAKVLDLGTGTGAIALALASERPKWQITAIDKVEDAVALAKANRANLNFPQVEILQSDWFSAVESRDFDLIVSNPPYIDETDEHLMQGDVRFEPHSALTAAEEGFADLYHIAQTAREHLLIGGYLLLEHGFEQAVQLRNKLTELGYHNVATVRDFGSNERCTLGRWFG</sequence>
<comment type="function">
    <text evidence="5">Methylates the class 1 translation termination release factors RF1/PrfA and RF2/PrfB on the glutamine residue of the universally conserved GGQ motif.</text>
</comment>
<dbReference type="Gene3D" id="3.40.50.150">
    <property type="entry name" value="Vaccinia Virus protein VP39"/>
    <property type="match status" value="1"/>
</dbReference>
<dbReference type="FunFam" id="3.40.50.150:FF:000053">
    <property type="entry name" value="Release factor glutamine methyltransferase"/>
    <property type="match status" value="1"/>
</dbReference>
<dbReference type="InterPro" id="IPR029063">
    <property type="entry name" value="SAM-dependent_MTases_sf"/>
</dbReference>
<dbReference type="SUPFAM" id="SSF53335">
    <property type="entry name" value="S-adenosyl-L-methionine-dependent methyltransferases"/>
    <property type="match status" value="1"/>
</dbReference>
<dbReference type="PANTHER" id="PTHR18895:SF74">
    <property type="entry name" value="MTRF1L RELEASE FACTOR GLUTAMINE METHYLTRANSFERASE"/>
    <property type="match status" value="1"/>
</dbReference>
<dbReference type="CDD" id="cd02440">
    <property type="entry name" value="AdoMet_MTases"/>
    <property type="match status" value="1"/>
</dbReference>
<evidence type="ECO:0000256" key="1">
    <source>
        <dbReference type="ARBA" id="ARBA00022603"/>
    </source>
</evidence>
<dbReference type="PROSITE" id="PS00092">
    <property type="entry name" value="N6_MTASE"/>
    <property type="match status" value="1"/>
</dbReference>
<dbReference type="NCBIfam" id="TIGR00536">
    <property type="entry name" value="hemK_fam"/>
    <property type="match status" value="1"/>
</dbReference>
<dbReference type="InterPro" id="IPR007848">
    <property type="entry name" value="Small_mtfrase_dom"/>
</dbReference>
<dbReference type="EMBL" id="JAAXYH010000020">
    <property type="protein sequence ID" value="NMH67013.1"/>
    <property type="molecule type" value="Genomic_DNA"/>
</dbReference>
<comment type="similarity">
    <text evidence="5">Belongs to the protein N5-glutamine methyltransferase family. PrmC subfamily.</text>
</comment>
<feature type="binding site" evidence="5">
    <location>
        <position position="178"/>
    </location>
    <ligand>
        <name>S-adenosyl-L-methionine</name>
        <dbReference type="ChEBI" id="CHEBI:59789"/>
    </ligand>
</feature>
<feature type="domain" description="Methyltransferase small" evidence="6">
    <location>
        <begin position="105"/>
        <end position="202"/>
    </location>
</feature>
<feature type="domain" description="Release factor glutamine methyltransferase N-terminal" evidence="7">
    <location>
        <begin position="14"/>
        <end position="83"/>
    </location>
</feature>
<feature type="binding site" evidence="5">
    <location>
        <begin position="127"/>
        <end position="131"/>
    </location>
    <ligand>
        <name>S-adenosyl-L-methionine</name>
        <dbReference type="ChEBI" id="CHEBI:59789"/>
    </ligand>
</feature>
<evidence type="ECO:0000256" key="2">
    <source>
        <dbReference type="ARBA" id="ARBA00022679"/>
    </source>
</evidence>
<keyword evidence="3 5" id="KW-0949">S-adenosyl-L-methionine</keyword>
<evidence type="ECO:0000313" key="9">
    <source>
        <dbReference type="Proteomes" id="UP000737113"/>
    </source>
</evidence>
<dbReference type="RefSeq" id="WP_169565774.1">
    <property type="nucleotide sequence ID" value="NZ_JAAXYH010000020.1"/>
</dbReference>
<dbReference type="Pfam" id="PF17827">
    <property type="entry name" value="PrmC_N"/>
    <property type="match status" value="1"/>
</dbReference>
<dbReference type="InterPro" id="IPR019874">
    <property type="entry name" value="RF_methyltr_PrmC"/>
</dbReference>
<dbReference type="AlphaFoldDB" id="A0A972JKC2"/>
<comment type="catalytic activity">
    <reaction evidence="4 5">
        <text>L-glutaminyl-[peptide chain release factor] + S-adenosyl-L-methionine = N(5)-methyl-L-glutaminyl-[peptide chain release factor] + S-adenosyl-L-homocysteine + H(+)</text>
        <dbReference type="Rhea" id="RHEA:42896"/>
        <dbReference type="Rhea" id="RHEA-COMP:10271"/>
        <dbReference type="Rhea" id="RHEA-COMP:10272"/>
        <dbReference type="ChEBI" id="CHEBI:15378"/>
        <dbReference type="ChEBI" id="CHEBI:30011"/>
        <dbReference type="ChEBI" id="CHEBI:57856"/>
        <dbReference type="ChEBI" id="CHEBI:59789"/>
        <dbReference type="ChEBI" id="CHEBI:61891"/>
        <dbReference type="EC" id="2.1.1.297"/>
    </reaction>
</comment>
<dbReference type="NCBIfam" id="TIGR03534">
    <property type="entry name" value="RF_mod_PrmC"/>
    <property type="match status" value="1"/>
</dbReference>
<dbReference type="PANTHER" id="PTHR18895">
    <property type="entry name" value="HEMK METHYLTRANSFERASE"/>
    <property type="match status" value="1"/>
</dbReference>
<dbReference type="EC" id="2.1.1.297" evidence="5"/>
<keyword evidence="9" id="KW-1185">Reference proteome</keyword>
<feature type="binding site" evidence="5">
    <location>
        <position position="193"/>
    </location>
    <ligand>
        <name>S-adenosyl-L-methionine</name>
        <dbReference type="ChEBI" id="CHEBI:59789"/>
    </ligand>
</feature>
<evidence type="ECO:0000256" key="4">
    <source>
        <dbReference type="ARBA" id="ARBA00048391"/>
    </source>
</evidence>
<dbReference type="HAMAP" id="MF_02126">
    <property type="entry name" value="RF_methyltr_PrmC"/>
    <property type="match status" value="1"/>
</dbReference>
<keyword evidence="2 5" id="KW-0808">Transferase</keyword>
<proteinExistence type="inferred from homology"/>
<organism evidence="8 9">
    <name type="scientific">Shewanella salipaludis</name>
    <dbReference type="NCBI Taxonomy" id="2723052"/>
    <lineage>
        <taxon>Bacteria</taxon>
        <taxon>Pseudomonadati</taxon>
        <taxon>Pseudomonadota</taxon>
        <taxon>Gammaproteobacteria</taxon>
        <taxon>Alteromonadales</taxon>
        <taxon>Shewanellaceae</taxon>
        <taxon>Shewanella</taxon>
    </lineage>
</organism>
<dbReference type="FunFam" id="1.10.8.10:FF:000032">
    <property type="entry name" value="Release factor glutamine methyltransferase"/>
    <property type="match status" value="1"/>
</dbReference>
<dbReference type="Proteomes" id="UP000737113">
    <property type="component" value="Unassembled WGS sequence"/>
</dbReference>
<reference evidence="8" key="1">
    <citation type="submission" date="2020-04" db="EMBL/GenBank/DDBJ databases">
        <title>Description of Shewanella salipaludis sp. nov., isolated from a salt marsh.</title>
        <authorList>
            <person name="Park S."/>
            <person name="Yoon J.-H."/>
        </authorList>
    </citation>
    <scope>NUCLEOTIDE SEQUENCE</scope>
    <source>
        <strain evidence="8">SHSM-M6</strain>
    </source>
</reference>
<evidence type="ECO:0000256" key="3">
    <source>
        <dbReference type="ARBA" id="ARBA00022691"/>
    </source>
</evidence>
<dbReference type="InterPro" id="IPR050320">
    <property type="entry name" value="N5-glutamine_MTase"/>
</dbReference>
<keyword evidence="1 5" id="KW-0489">Methyltransferase</keyword>
<dbReference type="GO" id="GO:0032259">
    <property type="term" value="P:methylation"/>
    <property type="evidence" value="ECO:0007669"/>
    <property type="project" value="UniProtKB-KW"/>
</dbReference>
<dbReference type="Gene3D" id="1.10.8.10">
    <property type="entry name" value="DNA helicase RuvA subunit, C-terminal domain"/>
    <property type="match status" value="1"/>
</dbReference>
<feature type="binding site" evidence="5">
    <location>
        <begin position="193"/>
        <end position="196"/>
    </location>
    <ligand>
        <name>substrate</name>
    </ligand>
</feature>
<dbReference type="InterPro" id="IPR040758">
    <property type="entry name" value="PrmC_N"/>
</dbReference>
<dbReference type="Pfam" id="PF05175">
    <property type="entry name" value="MTS"/>
    <property type="match status" value="1"/>
</dbReference>
<dbReference type="GO" id="GO:0102559">
    <property type="term" value="F:peptide chain release factor N(5)-glutamine methyltransferase activity"/>
    <property type="evidence" value="ECO:0007669"/>
    <property type="project" value="UniProtKB-EC"/>
</dbReference>
<dbReference type="GO" id="GO:0003676">
    <property type="term" value="F:nucleic acid binding"/>
    <property type="evidence" value="ECO:0007669"/>
    <property type="project" value="InterPro"/>
</dbReference>
<evidence type="ECO:0000256" key="5">
    <source>
        <dbReference type="HAMAP-Rule" id="MF_02126"/>
    </source>
</evidence>
<feature type="binding site" evidence="5">
    <location>
        <position position="150"/>
    </location>
    <ligand>
        <name>S-adenosyl-L-methionine</name>
        <dbReference type="ChEBI" id="CHEBI:59789"/>
    </ligand>
</feature>
<evidence type="ECO:0000259" key="6">
    <source>
        <dbReference type="Pfam" id="PF05175"/>
    </source>
</evidence>
<dbReference type="InterPro" id="IPR002052">
    <property type="entry name" value="DNA_methylase_N6_adenine_CS"/>
</dbReference>
<name>A0A972JKC2_9GAMM</name>
<accession>A0A972JKC2</accession>
<evidence type="ECO:0000259" key="7">
    <source>
        <dbReference type="Pfam" id="PF17827"/>
    </source>
</evidence>
<dbReference type="InterPro" id="IPR004556">
    <property type="entry name" value="HemK-like"/>
</dbReference>
<evidence type="ECO:0000313" key="8">
    <source>
        <dbReference type="EMBL" id="NMH67013.1"/>
    </source>
</evidence>
<gene>
    <name evidence="5 8" type="primary">prmC</name>
    <name evidence="8" type="ORF">HC757_17790</name>
</gene>
<protein>
    <recommendedName>
        <fullName evidence="5">Release factor glutamine methyltransferase</fullName>
        <shortName evidence="5">RF MTase</shortName>
        <ecNumber evidence="5">2.1.1.297</ecNumber>
    </recommendedName>
    <alternativeName>
        <fullName evidence="5">N5-glutamine methyltransferase PrmC</fullName>
    </alternativeName>
    <alternativeName>
        <fullName evidence="5">Protein-(glutamine-N5) MTase PrmC</fullName>
    </alternativeName>
    <alternativeName>
        <fullName evidence="5">Protein-glutamine N-methyltransferase PrmC</fullName>
    </alternativeName>
</protein>
<comment type="caution">
    <text evidence="8">The sequence shown here is derived from an EMBL/GenBank/DDBJ whole genome shotgun (WGS) entry which is preliminary data.</text>
</comment>